<feature type="chain" id="PRO_5045250397" evidence="2">
    <location>
        <begin position="31"/>
        <end position="342"/>
    </location>
</feature>
<dbReference type="EMBL" id="JARESE010000062">
    <property type="protein sequence ID" value="MDE8653588.1"/>
    <property type="molecule type" value="Genomic_DNA"/>
</dbReference>
<gene>
    <name evidence="3" type="ORF">PYV00_17955</name>
</gene>
<protein>
    <submittedName>
        <fullName evidence="3">HupE/UreJ family protein</fullName>
    </submittedName>
</protein>
<feature type="signal peptide" evidence="2">
    <location>
        <begin position="1"/>
        <end position="30"/>
    </location>
</feature>
<dbReference type="Pfam" id="PF13795">
    <property type="entry name" value="HupE_UreJ_2"/>
    <property type="match status" value="1"/>
</dbReference>
<proteinExistence type="predicted"/>
<accession>A0ABT5WUQ3</accession>
<dbReference type="Proteomes" id="UP001216253">
    <property type="component" value="Unassembled WGS sequence"/>
</dbReference>
<organism evidence="3 4">
    <name type="scientific">Novosphingobium album</name>
    <name type="common">ex Liu et al. 2023</name>
    <dbReference type="NCBI Taxonomy" id="3031130"/>
    <lineage>
        <taxon>Bacteria</taxon>
        <taxon>Pseudomonadati</taxon>
        <taxon>Pseudomonadota</taxon>
        <taxon>Alphaproteobacteria</taxon>
        <taxon>Sphingomonadales</taxon>
        <taxon>Sphingomonadaceae</taxon>
        <taxon>Novosphingobium</taxon>
    </lineage>
</organism>
<dbReference type="RefSeq" id="WP_275229671.1">
    <property type="nucleotide sequence ID" value="NZ_JARESE010000062.1"/>
</dbReference>
<feature type="transmembrane region" description="Helical" evidence="1">
    <location>
        <begin position="248"/>
        <end position="266"/>
    </location>
</feature>
<keyword evidence="1" id="KW-0472">Membrane</keyword>
<keyword evidence="2" id="KW-0732">Signal</keyword>
<keyword evidence="1" id="KW-1133">Transmembrane helix</keyword>
<feature type="transmembrane region" description="Helical" evidence="1">
    <location>
        <begin position="281"/>
        <end position="305"/>
    </location>
</feature>
<feature type="transmembrane region" description="Helical" evidence="1">
    <location>
        <begin position="317"/>
        <end position="339"/>
    </location>
</feature>
<evidence type="ECO:0000313" key="4">
    <source>
        <dbReference type="Proteomes" id="UP001216253"/>
    </source>
</evidence>
<evidence type="ECO:0000256" key="2">
    <source>
        <dbReference type="SAM" id="SignalP"/>
    </source>
</evidence>
<sequence>MSNPRPLPRALAAFLLLALLAALLPAPALADVFRIGDYDLQRGADPGTYELSVTIPEVLASNDPLGLPEGCRETGRERAAEGTVMRYTIGIACEGRLPADARIVTPWAVDGGTFSTSVSGTRVQMPLQTDGEALSLPLAQSVQRARPLPEIARYYTWQGVLHILGGWDHLSFVLCLCLLARGRFLLLLVTTFTVGHSLSLALAFFDVIHMPVPPVEAVIALSIAFMAREAIMVRADGVVSPAQRRREMAVVAGFGLLHGLGFATVLRELGVAPGERASGLLFFNAGVELGQLLFVCAVLAIMAIANALGQREPVRRAALYGAGIIGCFWAIERVAGFSLGMA</sequence>
<name>A0ABT5WUQ3_9SPHN</name>
<evidence type="ECO:0000313" key="3">
    <source>
        <dbReference type="EMBL" id="MDE8653588.1"/>
    </source>
</evidence>
<evidence type="ECO:0000256" key="1">
    <source>
        <dbReference type="SAM" id="Phobius"/>
    </source>
</evidence>
<keyword evidence="4" id="KW-1185">Reference proteome</keyword>
<comment type="caution">
    <text evidence="3">The sequence shown here is derived from an EMBL/GenBank/DDBJ whole genome shotgun (WGS) entry which is preliminary data.</text>
</comment>
<keyword evidence="1" id="KW-0812">Transmembrane</keyword>
<dbReference type="InterPro" id="IPR032809">
    <property type="entry name" value="Put_HupE_UreJ"/>
</dbReference>
<reference evidence="3 4" key="1">
    <citation type="submission" date="2023-03" db="EMBL/GenBank/DDBJ databases">
        <title>NovoSphingobium album sp. nov. isolated from polycyclic aromatic hydrocarbons- and heavy-metal polluted soil.</title>
        <authorList>
            <person name="Liu Z."/>
            <person name="Wang K."/>
        </authorList>
    </citation>
    <scope>NUCLEOTIDE SEQUENCE [LARGE SCALE GENOMIC DNA]</scope>
    <source>
        <strain evidence="3 4">H3SJ31-1</strain>
    </source>
</reference>
<feature type="transmembrane region" description="Helical" evidence="1">
    <location>
        <begin position="211"/>
        <end position="227"/>
    </location>
</feature>
<feature type="transmembrane region" description="Helical" evidence="1">
    <location>
        <begin position="184"/>
        <end position="205"/>
    </location>
</feature>